<feature type="region of interest" description="Disordered" evidence="1">
    <location>
        <begin position="384"/>
        <end position="419"/>
    </location>
</feature>
<dbReference type="EMBL" id="BMSA01000018">
    <property type="protein sequence ID" value="GGT70947.1"/>
    <property type="molecule type" value="Genomic_DNA"/>
</dbReference>
<dbReference type="InterPro" id="IPR002477">
    <property type="entry name" value="Peptidoglycan-bd-like"/>
</dbReference>
<evidence type="ECO:0000256" key="1">
    <source>
        <dbReference type="SAM" id="MobiDB-lite"/>
    </source>
</evidence>
<evidence type="ECO:0000259" key="2">
    <source>
        <dbReference type="Pfam" id="PF01471"/>
    </source>
</evidence>
<dbReference type="SUPFAM" id="SSF47090">
    <property type="entry name" value="PGBD-like"/>
    <property type="match status" value="1"/>
</dbReference>
<reference evidence="3" key="2">
    <citation type="submission" date="2020-09" db="EMBL/GenBank/DDBJ databases">
        <authorList>
            <person name="Sun Q."/>
            <person name="Ohkuma M."/>
        </authorList>
    </citation>
    <scope>NUCLEOTIDE SEQUENCE</scope>
    <source>
        <strain evidence="3">JCM 4125</strain>
    </source>
</reference>
<proteinExistence type="predicted"/>
<accession>A0A918HKD4</accession>
<name>A0A918HKD4_9ACTN</name>
<evidence type="ECO:0000313" key="3">
    <source>
        <dbReference type="EMBL" id="GGT70947.1"/>
    </source>
</evidence>
<dbReference type="InterPro" id="IPR036365">
    <property type="entry name" value="PGBD-like_sf"/>
</dbReference>
<comment type="caution">
    <text evidence="3">The sequence shown here is derived from an EMBL/GenBank/DDBJ whole genome shotgun (WGS) entry which is preliminary data.</text>
</comment>
<feature type="domain" description="Peptidoglycan binding-like" evidence="2">
    <location>
        <begin position="30"/>
        <end position="88"/>
    </location>
</feature>
<gene>
    <name evidence="3" type="ORF">GCM10010226_56060</name>
</gene>
<dbReference type="Proteomes" id="UP000646776">
    <property type="component" value="Unassembled WGS sequence"/>
</dbReference>
<evidence type="ECO:0000313" key="4">
    <source>
        <dbReference type="Proteomes" id="UP000646776"/>
    </source>
</evidence>
<protein>
    <recommendedName>
        <fullName evidence="2">Peptidoglycan binding-like domain-containing protein</fullName>
    </recommendedName>
</protein>
<dbReference type="AlphaFoldDB" id="A0A918HKD4"/>
<reference evidence="3" key="1">
    <citation type="journal article" date="2014" name="Int. J. Syst. Evol. Microbiol.">
        <title>Complete genome sequence of Corynebacterium casei LMG S-19264T (=DSM 44701T), isolated from a smear-ripened cheese.</title>
        <authorList>
            <consortium name="US DOE Joint Genome Institute (JGI-PGF)"/>
            <person name="Walter F."/>
            <person name="Albersmeier A."/>
            <person name="Kalinowski J."/>
            <person name="Ruckert C."/>
        </authorList>
    </citation>
    <scope>NUCLEOTIDE SEQUENCE</scope>
    <source>
        <strain evidence="3">JCM 4125</strain>
    </source>
</reference>
<dbReference type="Pfam" id="PF01471">
    <property type="entry name" value="PG_binding_1"/>
    <property type="match status" value="1"/>
</dbReference>
<dbReference type="InterPro" id="IPR036366">
    <property type="entry name" value="PGBDSf"/>
</dbReference>
<sequence>MALRSPRFSGDPTLEACQAGTHRMHQPEQGLAVKRVQEGLVALGRSVGSDGADGKFGQFTGAAVSAYKADSGLQPTDPVVGTGTISALDADLFVDPPTLDPAFKEFAPAVASRRAEPFVGLELATLIGSPLDSWRHMVGRFTLGKLDSDELLGIVARSRSGDLRDAYVTVAAPVQGGQSAEQLFDDTAATLGDASAVTLNFETVEGSTSSLILLGDQVVLGWATVLRPGVGRAPSTLRADLFHELNHVRNTINGQALRRTPDTDSGTYVDTALAQASSALGGPTVAVMAGFVEEMSARHMEWIAVQETLGNATAPRFLQPEPFVEAVRFYVEETRLFHGNGYVPGILAQGESATLLQIALWLRRCQEMEFSDDKEEDVRTRTLFGDAAQVAEQHSAQPPPVRPPADGLSPLTRDFVLPE</sequence>
<dbReference type="RefSeq" id="WP_189714178.1">
    <property type="nucleotide sequence ID" value="NZ_BMSA01000018.1"/>
</dbReference>
<keyword evidence="4" id="KW-1185">Reference proteome</keyword>
<organism evidence="3 4">
    <name type="scientific">Streptomyces phaeofaciens</name>
    <dbReference type="NCBI Taxonomy" id="68254"/>
    <lineage>
        <taxon>Bacteria</taxon>
        <taxon>Bacillati</taxon>
        <taxon>Actinomycetota</taxon>
        <taxon>Actinomycetes</taxon>
        <taxon>Kitasatosporales</taxon>
        <taxon>Streptomycetaceae</taxon>
        <taxon>Streptomyces</taxon>
    </lineage>
</organism>
<dbReference type="Gene3D" id="1.10.101.10">
    <property type="entry name" value="PGBD-like superfamily/PGBD"/>
    <property type="match status" value="1"/>
</dbReference>